<protein>
    <recommendedName>
        <fullName evidence="3">Phage tail assembly chaperone</fullName>
    </recommendedName>
</protein>
<reference evidence="1 2" key="1">
    <citation type="submission" date="2016-10" db="EMBL/GenBank/DDBJ databases">
        <authorList>
            <person name="de Groot N.N."/>
        </authorList>
    </citation>
    <scope>NUCLEOTIDE SEQUENCE [LARGE SCALE GENOMIC DNA]</scope>
    <source>
        <strain evidence="1 2">DSM 100674</strain>
    </source>
</reference>
<sequence length="108" mass="12254">MTSFRFNPRPTTWVTVRLNVPAEDGPQVQTFRAKFLILPQEERNRLGTLDGKAGLEQVWLDWQEIADVDGKPIPYSDALRAELLEFDYVLLGVADAYARAMMGIEAKN</sequence>
<gene>
    <name evidence="1" type="ORF">SAMN05443999_101256</name>
</gene>
<dbReference type="STRING" id="1287727.SAMN05443999_101256"/>
<dbReference type="EMBL" id="FOAG01000001">
    <property type="protein sequence ID" value="SEK34605.1"/>
    <property type="molecule type" value="Genomic_DNA"/>
</dbReference>
<evidence type="ECO:0000313" key="1">
    <source>
        <dbReference type="EMBL" id="SEK34605.1"/>
    </source>
</evidence>
<proteinExistence type="predicted"/>
<dbReference type="AlphaFoldDB" id="A0A1H7GFQ1"/>
<evidence type="ECO:0000313" key="2">
    <source>
        <dbReference type="Proteomes" id="UP000199582"/>
    </source>
</evidence>
<evidence type="ECO:0008006" key="3">
    <source>
        <dbReference type="Google" id="ProtNLM"/>
    </source>
</evidence>
<accession>A0A1H7GFQ1</accession>
<organism evidence="1 2">
    <name type="scientific">Roseovarius azorensis</name>
    <dbReference type="NCBI Taxonomy" id="1287727"/>
    <lineage>
        <taxon>Bacteria</taxon>
        <taxon>Pseudomonadati</taxon>
        <taxon>Pseudomonadota</taxon>
        <taxon>Alphaproteobacteria</taxon>
        <taxon>Rhodobacterales</taxon>
        <taxon>Roseobacteraceae</taxon>
        <taxon>Roseovarius</taxon>
    </lineage>
</organism>
<dbReference type="RefSeq" id="WP_175544656.1">
    <property type="nucleotide sequence ID" value="NZ_FOAG01000001.1"/>
</dbReference>
<name>A0A1H7GFQ1_9RHOB</name>
<dbReference type="Proteomes" id="UP000199582">
    <property type="component" value="Unassembled WGS sequence"/>
</dbReference>
<keyword evidence="2" id="KW-1185">Reference proteome</keyword>